<dbReference type="InterPro" id="IPR000801">
    <property type="entry name" value="Esterase-like"/>
</dbReference>
<evidence type="ECO:0000313" key="5">
    <source>
        <dbReference type="Proteomes" id="UP000438760"/>
    </source>
</evidence>
<dbReference type="PANTHER" id="PTHR40841:SF2">
    <property type="entry name" value="SIDEROPHORE-DEGRADING ESTERASE (EUROFUNG)"/>
    <property type="match status" value="1"/>
</dbReference>
<dbReference type="Pfam" id="PF00756">
    <property type="entry name" value="Esterase"/>
    <property type="match status" value="1"/>
</dbReference>
<dbReference type="Proteomes" id="UP000438760">
    <property type="component" value="Unassembled WGS sequence"/>
</dbReference>
<keyword evidence="5" id="KW-1185">Reference proteome</keyword>
<dbReference type="AlphaFoldDB" id="A0A6I3LL90"/>
<reference evidence="4 5" key="1">
    <citation type="submission" date="2019-11" db="EMBL/GenBank/DDBJ databases">
        <title>Genome of Strain BIT-d1.</title>
        <authorList>
            <person name="Yang Y."/>
        </authorList>
    </citation>
    <scope>NUCLEOTIDE SEQUENCE [LARGE SCALE GENOMIC DNA]</scope>
    <source>
        <strain evidence="4 5">BIT-d1</strain>
    </source>
</reference>
<dbReference type="Gene3D" id="3.40.50.1820">
    <property type="entry name" value="alpha/beta hydrolase"/>
    <property type="match status" value="1"/>
</dbReference>
<dbReference type="OrthoDB" id="9784036at2"/>
<evidence type="ECO:0000256" key="2">
    <source>
        <dbReference type="ARBA" id="ARBA00022801"/>
    </source>
</evidence>
<sequence length="347" mass="40839">MFRKLLLLAVLSLSTIAAKAQNDIAIGKMYKLNSKQLNEDREIQIYLPKSYTDTTITPQQYPVIYLLDGESNFNYLTAYVEKLSKYPYPSIPEMIVVGIVNTNRTRDLTPSTRKEENMTEAQKSKIKGESGGNANFFSFIEKELMPYINENYRTMGYNVLIGHSFGGITALNNLLNYTDMFHAYIVHDPSIWWDGQYMLKQYELNPTKDFKNRKLFVTQVDESQNKGGQKEHYSSIQEYNQYMTKTKLKNLSYKYVQYEGEDHGSIPLKGNLDGLRYIFEGFGINFKQIKENPKLVEENYKSFSQKMHFEFKPNEAYLNYIIDYYKKMDEQDTVKYFEQYRDKLHQK</sequence>
<keyword evidence="3" id="KW-0732">Signal</keyword>
<comment type="caution">
    <text evidence="4">The sequence shown here is derived from an EMBL/GenBank/DDBJ whole genome shotgun (WGS) entry which is preliminary data.</text>
</comment>
<dbReference type="PANTHER" id="PTHR40841">
    <property type="entry name" value="SIDEROPHORE TRIACETYLFUSARININE C ESTERASE"/>
    <property type="match status" value="1"/>
</dbReference>
<name>A0A6I3LL90_9FLAO</name>
<organism evidence="4 5">
    <name type="scientific">Myroides albus</name>
    <dbReference type="NCBI Taxonomy" id="2562892"/>
    <lineage>
        <taxon>Bacteria</taxon>
        <taxon>Pseudomonadati</taxon>
        <taxon>Bacteroidota</taxon>
        <taxon>Flavobacteriia</taxon>
        <taxon>Flavobacteriales</taxon>
        <taxon>Flavobacteriaceae</taxon>
        <taxon>Myroides</taxon>
    </lineage>
</organism>
<feature type="signal peptide" evidence="3">
    <location>
        <begin position="1"/>
        <end position="20"/>
    </location>
</feature>
<dbReference type="RefSeq" id="WP_155091332.1">
    <property type="nucleotide sequence ID" value="NZ_CP102754.1"/>
</dbReference>
<dbReference type="EMBL" id="WMJX01000005">
    <property type="protein sequence ID" value="MTG97281.1"/>
    <property type="molecule type" value="Genomic_DNA"/>
</dbReference>
<dbReference type="SUPFAM" id="SSF53474">
    <property type="entry name" value="alpha/beta-Hydrolases"/>
    <property type="match status" value="1"/>
</dbReference>
<evidence type="ECO:0000256" key="3">
    <source>
        <dbReference type="SAM" id="SignalP"/>
    </source>
</evidence>
<comment type="similarity">
    <text evidence="1">Belongs to the esterase D family.</text>
</comment>
<feature type="chain" id="PRO_5026165229" evidence="3">
    <location>
        <begin position="21"/>
        <end position="347"/>
    </location>
</feature>
<evidence type="ECO:0000313" key="4">
    <source>
        <dbReference type="EMBL" id="MTG97281.1"/>
    </source>
</evidence>
<dbReference type="InterPro" id="IPR052558">
    <property type="entry name" value="Siderophore_Hydrolase_D"/>
</dbReference>
<proteinExistence type="inferred from homology"/>
<dbReference type="GO" id="GO:0016788">
    <property type="term" value="F:hydrolase activity, acting on ester bonds"/>
    <property type="evidence" value="ECO:0007669"/>
    <property type="project" value="TreeGrafter"/>
</dbReference>
<dbReference type="InterPro" id="IPR029058">
    <property type="entry name" value="AB_hydrolase_fold"/>
</dbReference>
<gene>
    <name evidence="4" type="ORF">GJV76_03895</name>
</gene>
<keyword evidence="2 4" id="KW-0378">Hydrolase</keyword>
<protein>
    <submittedName>
        <fullName evidence="4">Alpha/beta hydrolase</fullName>
    </submittedName>
</protein>
<evidence type="ECO:0000256" key="1">
    <source>
        <dbReference type="ARBA" id="ARBA00005622"/>
    </source>
</evidence>
<accession>A0A6I3LL90</accession>